<dbReference type="SFLD" id="SFLDS00003">
    <property type="entry name" value="Haloacid_Dehalogenase"/>
    <property type="match status" value="1"/>
</dbReference>
<dbReference type="EMBL" id="JRHX01000029">
    <property type="protein sequence ID" value="KXZ72242.1"/>
    <property type="molecule type" value="Genomic_DNA"/>
</dbReference>
<protein>
    <submittedName>
        <fullName evidence="1">GMP/IMP nucleotidase YrfG</fullName>
        <ecNumber evidence="1">3.1.3.5</ecNumber>
    </submittedName>
</protein>
<comment type="caution">
    <text evidence="1">The sequence shown here is derived from an EMBL/GenBank/DDBJ whole genome shotgun (WGS) entry which is preliminary data.</text>
</comment>
<name>A0A150HYE8_9GAMM</name>
<dbReference type="GO" id="GO:0006281">
    <property type="term" value="P:DNA repair"/>
    <property type="evidence" value="ECO:0007669"/>
    <property type="project" value="TreeGrafter"/>
</dbReference>
<dbReference type="InterPro" id="IPR036412">
    <property type="entry name" value="HAD-like_sf"/>
</dbReference>
<dbReference type="GO" id="GO:0008253">
    <property type="term" value="F:5'-nucleotidase activity"/>
    <property type="evidence" value="ECO:0007669"/>
    <property type="project" value="UniProtKB-EC"/>
</dbReference>
<dbReference type="InterPro" id="IPR050155">
    <property type="entry name" value="HAD-like_hydrolase_sf"/>
</dbReference>
<sequence length="239" mass="27429">MSYSDLQQQPIAMFDMDGTLLDLAFDDFIWNHCLPERHAQIHQCSLEQSQQTLFQFYQQHKHTLSWYSSAYWTAKVRVDVLQLQYEHREKIAARAGCYQLLEQLKAKGYSCWLLTNADRAGLQLKLENVELSPYFELMISSEELGYAKEDVGFWQKLQQIHPFDPAKAVFIDDTVAVLKGAEAFGISQLVSILQPSSSKPSRSVNELPYPALNHLTELFDYLESNNLETNLQVTDAKTA</sequence>
<keyword evidence="1" id="KW-0378">Hydrolase</keyword>
<reference evidence="1 2" key="1">
    <citation type="journal article" date="2016" name="Sci. Rep.">
        <title>Genomic and phenotypic characterization of the species Acinetobacter venetianus.</title>
        <authorList>
            <person name="Fondi M."/>
            <person name="Maida I."/>
            <person name="Perrin E."/>
            <person name="Orlandini V."/>
            <person name="La Torre L."/>
            <person name="Bosi E."/>
            <person name="Negroni A."/>
            <person name="Zanaroli G."/>
            <person name="Fava F."/>
            <person name="Decorosi F."/>
            <person name="Giovannetti L."/>
            <person name="Viti C."/>
            <person name="Vaneechoutte M."/>
            <person name="Dijkshoorn L."/>
            <person name="Fani R."/>
        </authorList>
    </citation>
    <scope>NUCLEOTIDE SEQUENCE [LARGE SCALE GENOMIC DNA]</scope>
    <source>
        <strain evidence="1 2">LUH13518</strain>
    </source>
</reference>
<dbReference type="InterPro" id="IPR023214">
    <property type="entry name" value="HAD_sf"/>
</dbReference>
<dbReference type="PATRIC" id="fig|52133.19.peg.651"/>
<dbReference type="CDD" id="cd01427">
    <property type="entry name" value="HAD_like"/>
    <property type="match status" value="1"/>
</dbReference>
<dbReference type="Gene3D" id="3.40.50.1000">
    <property type="entry name" value="HAD superfamily/HAD-like"/>
    <property type="match status" value="1"/>
</dbReference>
<dbReference type="SUPFAM" id="SSF56784">
    <property type="entry name" value="HAD-like"/>
    <property type="match status" value="1"/>
</dbReference>
<evidence type="ECO:0000313" key="2">
    <source>
        <dbReference type="Proteomes" id="UP000075544"/>
    </source>
</evidence>
<dbReference type="GO" id="GO:0005829">
    <property type="term" value="C:cytosol"/>
    <property type="evidence" value="ECO:0007669"/>
    <property type="project" value="TreeGrafter"/>
</dbReference>
<dbReference type="PANTHER" id="PTHR43434">
    <property type="entry name" value="PHOSPHOGLYCOLATE PHOSPHATASE"/>
    <property type="match status" value="1"/>
</dbReference>
<dbReference type="RefSeq" id="WP_061523961.1">
    <property type="nucleotide sequence ID" value="NZ_JRHX01000029.1"/>
</dbReference>
<organism evidence="1 2">
    <name type="scientific">Acinetobacter venetianus</name>
    <dbReference type="NCBI Taxonomy" id="52133"/>
    <lineage>
        <taxon>Bacteria</taxon>
        <taxon>Pseudomonadati</taxon>
        <taxon>Pseudomonadota</taxon>
        <taxon>Gammaproteobacteria</taxon>
        <taxon>Moraxellales</taxon>
        <taxon>Moraxellaceae</taxon>
        <taxon>Acinetobacter</taxon>
    </lineage>
</organism>
<dbReference type="Proteomes" id="UP000075544">
    <property type="component" value="Unassembled WGS sequence"/>
</dbReference>
<gene>
    <name evidence="1" type="primary">yrfG</name>
    <name evidence="1" type="ORF">AVENLUH13518_00630</name>
</gene>
<dbReference type="SFLD" id="SFLDG01129">
    <property type="entry name" value="C1.5:_HAD__Beta-PGM__Phosphata"/>
    <property type="match status" value="1"/>
</dbReference>
<dbReference type="AlphaFoldDB" id="A0A150HYE8"/>
<dbReference type="InterPro" id="IPR006439">
    <property type="entry name" value="HAD-SF_hydro_IA"/>
</dbReference>
<dbReference type="PANTHER" id="PTHR43434:SF3">
    <property type="entry name" value="GMP_IMP NUCLEOTIDASE YRFG"/>
    <property type="match status" value="1"/>
</dbReference>
<dbReference type="GO" id="GO:0008967">
    <property type="term" value="F:phosphoglycolate phosphatase activity"/>
    <property type="evidence" value="ECO:0007669"/>
    <property type="project" value="TreeGrafter"/>
</dbReference>
<evidence type="ECO:0000313" key="1">
    <source>
        <dbReference type="EMBL" id="KXZ72242.1"/>
    </source>
</evidence>
<proteinExistence type="predicted"/>
<dbReference type="NCBIfam" id="TIGR01509">
    <property type="entry name" value="HAD-SF-IA-v3"/>
    <property type="match status" value="1"/>
</dbReference>
<dbReference type="EC" id="3.1.3.5" evidence="1"/>
<accession>A0A150HYE8</accession>
<dbReference type="Pfam" id="PF00702">
    <property type="entry name" value="Hydrolase"/>
    <property type="match status" value="1"/>
</dbReference>